<sequence>MTAFIAPNWWPNNLGHVVIIPNEHVENIYDISDEFLSKVFVMAKKIAIALKEIYKCEGTSIRQHNEPAGSQTTWHFHVHVLPRYKNDNLYELNQSDKWTEVEERKIYADKLRKYFLKNI</sequence>
<organism evidence="2">
    <name type="scientific">bioreactor metagenome</name>
    <dbReference type="NCBI Taxonomy" id="1076179"/>
    <lineage>
        <taxon>unclassified sequences</taxon>
        <taxon>metagenomes</taxon>
        <taxon>ecological metagenomes</taxon>
    </lineage>
</organism>
<dbReference type="InterPro" id="IPR001310">
    <property type="entry name" value="Histidine_triad_HIT"/>
</dbReference>
<name>A0A645CBP7_9ZZZZ</name>
<reference evidence="2" key="1">
    <citation type="submission" date="2019-08" db="EMBL/GenBank/DDBJ databases">
        <authorList>
            <person name="Kucharzyk K."/>
            <person name="Murdoch R.W."/>
            <person name="Higgins S."/>
            <person name="Loffler F."/>
        </authorList>
    </citation>
    <scope>NUCLEOTIDE SEQUENCE</scope>
</reference>
<dbReference type="GO" id="GO:0003824">
    <property type="term" value="F:catalytic activity"/>
    <property type="evidence" value="ECO:0007669"/>
    <property type="project" value="InterPro"/>
</dbReference>
<evidence type="ECO:0000313" key="2">
    <source>
        <dbReference type="EMBL" id="MPM74351.1"/>
    </source>
</evidence>
<evidence type="ECO:0000259" key="1">
    <source>
        <dbReference type="PROSITE" id="PS51084"/>
    </source>
</evidence>
<dbReference type="PANTHER" id="PTHR46648">
    <property type="entry name" value="HIT FAMILY PROTEIN 1"/>
    <property type="match status" value="1"/>
</dbReference>
<protein>
    <submittedName>
        <fullName evidence="2">Protein hit</fullName>
    </submittedName>
</protein>
<dbReference type="AlphaFoldDB" id="A0A645CBP7"/>
<proteinExistence type="predicted"/>
<dbReference type="GO" id="GO:0009117">
    <property type="term" value="P:nucleotide metabolic process"/>
    <property type="evidence" value="ECO:0007669"/>
    <property type="project" value="TreeGrafter"/>
</dbReference>
<gene>
    <name evidence="2" type="primary">hit_3</name>
    <name evidence="2" type="ORF">SDC9_121339</name>
</gene>
<dbReference type="PANTHER" id="PTHR46648:SF1">
    <property type="entry name" value="ADENOSINE 5'-MONOPHOSPHORAMIDASE HNT1"/>
    <property type="match status" value="1"/>
</dbReference>
<dbReference type="PROSITE" id="PS51084">
    <property type="entry name" value="HIT_2"/>
    <property type="match status" value="1"/>
</dbReference>
<feature type="domain" description="HIT" evidence="1">
    <location>
        <begin position="1"/>
        <end position="90"/>
    </location>
</feature>
<comment type="caution">
    <text evidence="2">The sequence shown here is derived from an EMBL/GenBank/DDBJ whole genome shotgun (WGS) entry which is preliminary data.</text>
</comment>
<dbReference type="Gene3D" id="3.30.428.10">
    <property type="entry name" value="HIT-like"/>
    <property type="match status" value="1"/>
</dbReference>
<dbReference type="InterPro" id="IPR036265">
    <property type="entry name" value="HIT-like_sf"/>
</dbReference>
<dbReference type="SUPFAM" id="SSF54197">
    <property type="entry name" value="HIT-like"/>
    <property type="match status" value="1"/>
</dbReference>
<dbReference type="InterPro" id="IPR011146">
    <property type="entry name" value="HIT-like"/>
</dbReference>
<dbReference type="EMBL" id="VSSQ01025904">
    <property type="protein sequence ID" value="MPM74351.1"/>
    <property type="molecule type" value="Genomic_DNA"/>
</dbReference>
<dbReference type="Pfam" id="PF01230">
    <property type="entry name" value="HIT"/>
    <property type="match status" value="1"/>
</dbReference>
<accession>A0A645CBP7</accession>